<evidence type="ECO:0000313" key="1">
    <source>
        <dbReference type="EMBL" id="EGU67776.1"/>
    </source>
</evidence>
<accession>F9LVV2</accession>
<reference evidence="1 2" key="1">
    <citation type="submission" date="2011-05" db="EMBL/GenBank/DDBJ databases">
        <authorList>
            <person name="Durkin A.S."/>
            <person name="Radune D."/>
            <person name="Hostetler J."/>
            <person name="Torralba M."/>
            <person name="Gillis M."/>
            <person name="Methe B."/>
            <person name="Sutton G."/>
            <person name="Nelson K.E."/>
        </authorList>
    </citation>
    <scope>NUCLEOTIDE SEQUENCE [LARGE SCALE GENOMIC DNA]</scope>
    <source>
        <strain evidence="1 2">SK95</strain>
    </source>
</reference>
<dbReference type="Proteomes" id="UP000003858">
    <property type="component" value="Unassembled WGS sequence"/>
</dbReference>
<gene>
    <name evidence="1" type="ORF">HMPREF9965_1530</name>
</gene>
<comment type="caution">
    <text evidence="1">The sequence shown here is derived from an EMBL/GenBank/DDBJ whole genome shotgun (WGS) entry which is preliminary data.</text>
</comment>
<evidence type="ECO:0000313" key="2">
    <source>
        <dbReference type="Proteomes" id="UP000003858"/>
    </source>
</evidence>
<name>F9LVV2_STROR</name>
<organism evidence="1 2">
    <name type="scientific">Streptococcus mitis bv. 2 str. SK95</name>
    <dbReference type="NCBI Taxonomy" id="1000588"/>
    <lineage>
        <taxon>Bacteria</taxon>
        <taxon>Bacillati</taxon>
        <taxon>Bacillota</taxon>
        <taxon>Bacilli</taxon>
        <taxon>Lactobacillales</taxon>
        <taxon>Streptococcaceae</taxon>
        <taxon>Streptococcus</taxon>
    </lineage>
</organism>
<sequence length="46" mass="5456">MFSPTKLKEKEKVKGYRNHNLHPVWESVESHTLIGNQVKQNRIKII</sequence>
<dbReference type="PATRIC" id="fig|1000588.3.peg.532"/>
<dbReference type="AlphaFoldDB" id="F9LVV2"/>
<proteinExistence type="predicted"/>
<protein>
    <submittedName>
        <fullName evidence="1">Conserved domain protein</fullName>
    </submittedName>
</protein>
<dbReference type="EMBL" id="AFUB01000023">
    <property type="protein sequence ID" value="EGU67776.1"/>
    <property type="molecule type" value="Genomic_DNA"/>
</dbReference>